<protein>
    <recommendedName>
        <fullName evidence="4">Transmembrane protein</fullName>
    </recommendedName>
</protein>
<keyword evidence="3" id="KW-1185">Reference proteome</keyword>
<sequence length="59" mass="6399">MRFWGRVKGFGGVRVSWPRSGSDLAPASLFVGCSGLCQALLVVFPVTPIWIRGCSFLLV</sequence>
<proteinExistence type="predicted"/>
<organism evidence="2 3">
    <name type="scientific">Arabidopsis thaliana x Arabidopsis arenosa</name>
    <dbReference type="NCBI Taxonomy" id="1240361"/>
    <lineage>
        <taxon>Eukaryota</taxon>
        <taxon>Viridiplantae</taxon>
        <taxon>Streptophyta</taxon>
        <taxon>Embryophyta</taxon>
        <taxon>Tracheophyta</taxon>
        <taxon>Spermatophyta</taxon>
        <taxon>Magnoliopsida</taxon>
        <taxon>eudicotyledons</taxon>
        <taxon>Gunneridae</taxon>
        <taxon>Pentapetalae</taxon>
        <taxon>rosids</taxon>
        <taxon>malvids</taxon>
        <taxon>Brassicales</taxon>
        <taxon>Brassicaceae</taxon>
        <taxon>Camelineae</taxon>
        <taxon>Arabidopsis</taxon>
    </lineage>
</organism>
<keyword evidence="1" id="KW-1133">Transmembrane helix</keyword>
<keyword evidence="1" id="KW-0472">Membrane</keyword>
<dbReference type="Proteomes" id="UP000694240">
    <property type="component" value="Chromosome 8"/>
</dbReference>
<feature type="transmembrane region" description="Helical" evidence="1">
    <location>
        <begin position="27"/>
        <end position="51"/>
    </location>
</feature>
<dbReference type="AlphaFoldDB" id="A0A8T2AVM0"/>
<comment type="caution">
    <text evidence="2">The sequence shown here is derived from an EMBL/GenBank/DDBJ whole genome shotgun (WGS) entry which is preliminary data.</text>
</comment>
<keyword evidence="1" id="KW-0812">Transmembrane</keyword>
<evidence type="ECO:0000313" key="3">
    <source>
        <dbReference type="Proteomes" id="UP000694240"/>
    </source>
</evidence>
<reference evidence="2 3" key="1">
    <citation type="submission" date="2020-12" db="EMBL/GenBank/DDBJ databases">
        <title>Concerted genomic and epigenomic changes stabilize Arabidopsis allopolyploids.</title>
        <authorList>
            <person name="Chen Z."/>
        </authorList>
    </citation>
    <scope>NUCLEOTIDE SEQUENCE [LARGE SCALE GENOMIC DNA]</scope>
    <source>
        <strain evidence="2">Allo738</strain>
        <tissue evidence="2">Leaf</tissue>
    </source>
</reference>
<evidence type="ECO:0008006" key="4">
    <source>
        <dbReference type="Google" id="ProtNLM"/>
    </source>
</evidence>
<name>A0A8T2AVM0_9BRAS</name>
<evidence type="ECO:0000313" key="2">
    <source>
        <dbReference type="EMBL" id="KAG7577649.1"/>
    </source>
</evidence>
<evidence type="ECO:0000256" key="1">
    <source>
        <dbReference type="SAM" id="Phobius"/>
    </source>
</evidence>
<accession>A0A8T2AVM0</accession>
<gene>
    <name evidence="2" type="ORF">ISN45_Aa03g019060</name>
</gene>
<dbReference type="EMBL" id="JAEFBK010000008">
    <property type="protein sequence ID" value="KAG7577649.1"/>
    <property type="molecule type" value="Genomic_DNA"/>
</dbReference>